<feature type="region of interest" description="Disordered" evidence="1">
    <location>
        <begin position="96"/>
        <end position="125"/>
    </location>
</feature>
<gene>
    <name evidence="2" type="ORF">SAMN05443637_111153</name>
</gene>
<dbReference type="RefSeq" id="WP_073457857.1">
    <property type="nucleotide sequence ID" value="NZ_CALGVN010000059.1"/>
</dbReference>
<proteinExistence type="predicted"/>
<evidence type="ECO:0000313" key="3">
    <source>
        <dbReference type="Proteomes" id="UP000184363"/>
    </source>
</evidence>
<sequence>MTTTTPPLAEVIERIDRIRDEALTVPPGGDDPGRWRALRDRALAELTAGLPDVDCAVCIAGAPPIPVAHAPDLAAEARSRLLTWLARTAEQLRLGRAVAESMHHETGHHKTGHRDSGHHTDRVPG</sequence>
<evidence type="ECO:0000313" key="2">
    <source>
        <dbReference type="EMBL" id="SHK75565.1"/>
    </source>
</evidence>
<protein>
    <submittedName>
        <fullName evidence="2">Uncharacterized protein</fullName>
    </submittedName>
</protein>
<dbReference type="EMBL" id="FRAP01000011">
    <property type="protein sequence ID" value="SHK75565.1"/>
    <property type="molecule type" value="Genomic_DNA"/>
</dbReference>
<evidence type="ECO:0000256" key="1">
    <source>
        <dbReference type="SAM" id="MobiDB-lite"/>
    </source>
</evidence>
<feature type="compositionally biased region" description="Basic and acidic residues" evidence="1">
    <location>
        <begin position="113"/>
        <end position="125"/>
    </location>
</feature>
<dbReference type="Proteomes" id="UP000184363">
    <property type="component" value="Unassembled WGS sequence"/>
</dbReference>
<dbReference type="STRING" id="1848.SAMN05443637_111153"/>
<organism evidence="2 3">
    <name type="scientific">Pseudonocardia thermophila</name>
    <dbReference type="NCBI Taxonomy" id="1848"/>
    <lineage>
        <taxon>Bacteria</taxon>
        <taxon>Bacillati</taxon>
        <taxon>Actinomycetota</taxon>
        <taxon>Actinomycetes</taxon>
        <taxon>Pseudonocardiales</taxon>
        <taxon>Pseudonocardiaceae</taxon>
        <taxon>Pseudonocardia</taxon>
    </lineage>
</organism>
<name>A0A1M6V2I3_PSETH</name>
<keyword evidence="3" id="KW-1185">Reference proteome</keyword>
<dbReference type="AlphaFoldDB" id="A0A1M6V2I3"/>
<reference evidence="2 3" key="1">
    <citation type="submission" date="2016-11" db="EMBL/GenBank/DDBJ databases">
        <authorList>
            <person name="Jaros S."/>
            <person name="Januszkiewicz K."/>
            <person name="Wedrychowicz H."/>
        </authorList>
    </citation>
    <scope>NUCLEOTIDE SEQUENCE [LARGE SCALE GENOMIC DNA]</scope>
    <source>
        <strain evidence="2 3">DSM 43832</strain>
    </source>
</reference>
<accession>A0A1M6V2I3</accession>